<reference evidence="9 10" key="1">
    <citation type="submission" date="2017-06" db="EMBL/GenBank/DDBJ databases">
        <title>A platform for efficient transgenesis in Macrostomum lignano, a flatworm model organism for stem cell research.</title>
        <authorList>
            <person name="Berezikov E."/>
        </authorList>
    </citation>
    <scope>NUCLEOTIDE SEQUENCE [LARGE SCALE GENOMIC DNA]</scope>
    <source>
        <strain evidence="9">DV1</strain>
        <tissue evidence="9">Whole organism</tissue>
    </source>
</reference>
<feature type="binding site" evidence="6">
    <location>
        <position position="85"/>
    </location>
    <ligand>
        <name>[2Fe-2S] cluster</name>
        <dbReference type="ChEBI" id="CHEBI:190135"/>
        <label>1</label>
    </ligand>
</feature>
<dbReference type="Pfam" id="PF01315">
    <property type="entry name" value="Ald_Xan_dh_C"/>
    <property type="match status" value="1"/>
</dbReference>
<dbReference type="Pfam" id="PF20256">
    <property type="entry name" value="MoCoBD_2"/>
    <property type="match status" value="1"/>
</dbReference>
<dbReference type="InterPro" id="IPR016169">
    <property type="entry name" value="FAD-bd_PCMH_sub2"/>
</dbReference>
<dbReference type="Proteomes" id="UP000215902">
    <property type="component" value="Unassembled WGS sequence"/>
</dbReference>
<name>A0A267EG30_9PLAT</name>
<dbReference type="Gene3D" id="3.10.20.30">
    <property type="match status" value="1"/>
</dbReference>
<keyword evidence="6" id="KW-0408">Iron</keyword>
<dbReference type="InterPro" id="IPR046867">
    <property type="entry name" value="AldOxase/xan_DH_MoCoBD2"/>
</dbReference>
<dbReference type="SUPFAM" id="SSF56176">
    <property type="entry name" value="FAD-binding/transporter-associated domain-like"/>
    <property type="match status" value="1"/>
</dbReference>
<comment type="caution">
    <text evidence="9">The sequence shown here is derived from an EMBL/GenBank/DDBJ whole genome shotgun (WGS) entry which is preliminary data.</text>
</comment>
<dbReference type="OrthoDB" id="8300278at2759"/>
<feature type="region of interest" description="Disordered" evidence="7">
    <location>
        <begin position="519"/>
        <end position="538"/>
    </location>
</feature>
<dbReference type="InterPro" id="IPR000674">
    <property type="entry name" value="Ald_Oxase/Xan_DH_a/b"/>
</dbReference>
<evidence type="ECO:0000256" key="7">
    <source>
        <dbReference type="SAM" id="MobiDB-lite"/>
    </source>
</evidence>
<dbReference type="Pfam" id="PF03450">
    <property type="entry name" value="CO_deh_flav_C"/>
    <property type="match status" value="1"/>
</dbReference>
<organism evidence="9 10">
    <name type="scientific">Macrostomum lignano</name>
    <dbReference type="NCBI Taxonomy" id="282301"/>
    <lineage>
        <taxon>Eukaryota</taxon>
        <taxon>Metazoa</taxon>
        <taxon>Spiralia</taxon>
        <taxon>Lophotrochozoa</taxon>
        <taxon>Platyhelminthes</taxon>
        <taxon>Rhabditophora</taxon>
        <taxon>Macrostomorpha</taxon>
        <taxon>Macrostomida</taxon>
        <taxon>Macrostomidae</taxon>
        <taxon>Macrostomum</taxon>
    </lineage>
</organism>
<dbReference type="PROSITE" id="PS51387">
    <property type="entry name" value="FAD_PCMH"/>
    <property type="match status" value="1"/>
</dbReference>
<dbReference type="InterPro" id="IPR008274">
    <property type="entry name" value="AldOxase/xan_DH_MoCoBD1"/>
</dbReference>
<dbReference type="GO" id="GO:0051537">
    <property type="term" value="F:2 iron, 2 sulfur cluster binding"/>
    <property type="evidence" value="ECO:0007669"/>
    <property type="project" value="UniProtKB-KW"/>
</dbReference>
<keyword evidence="6" id="KW-0411">Iron-sulfur</keyword>
<dbReference type="SMART" id="SM01092">
    <property type="entry name" value="CO_deh_flav_C"/>
    <property type="match status" value="1"/>
</dbReference>
<dbReference type="Gene3D" id="1.10.150.120">
    <property type="entry name" value="[2Fe-2S]-binding domain"/>
    <property type="match status" value="1"/>
</dbReference>
<dbReference type="SMART" id="SM01008">
    <property type="entry name" value="Ald_Xan_dh_C"/>
    <property type="match status" value="1"/>
</dbReference>
<feature type="binding site" evidence="5">
    <location>
        <position position="405"/>
    </location>
    <ligand>
        <name>FAD</name>
        <dbReference type="ChEBI" id="CHEBI:57692"/>
    </ligand>
</feature>
<dbReference type="InterPro" id="IPR036884">
    <property type="entry name" value="2Fe-2S-bd_dom_sf"/>
</dbReference>
<dbReference type="SUPFAM" id="SSF54292">
    <property type="entry name" value="2Fe-2S ferredoxin-like"/>
    <property type="match status" value="1"/>
</dbReference>
<dbReference type="SUPFAM" id="SSF47741">
    <property type="entry name" value="CO dehydrogenase ISP C-domain like"/>
    <property type="match status" value="1"/>
</dbReference>
<accession>A0A267EG30</accession>
<dbReference type="Gene3D" id="3.90.1170.50">
    <property type="entry name" value="Aldehyde oxidase/xanthine dehydrogenase, a/b hammerhead"/>
    <property type="match status" value="1"/>
</dbReference>
<evidence type="ECO:0000256" key="2">
    <source>
        <dbReference type="ARBA" id="ARBA00022505"/>
    </source>
</evidence>
<evidence type="ECO:0000313" key="9">
    <source>
        <dbReference type="EMBL" id="PAA60481.1"/>
    </source>
</evidence>
<evidence type="ECO:0000256" key="3">
    <source>
        <dbReference type="ARBA" id="ARBA00023002"/>
    </source>
</evidence>
<proteinExistence type="inferred from homology"/>
<dbReference type="GO" id="GO:0016491">
    <property type="term" value="F:oxidoreductase activity"/>
    <property type="evidence" value="ECO:0007669"/>
    <property type="project" value="UniProtKB-KW"/>
</dbReference>
<feature type="binding site" evidence="6">
    <location>
        <position position="162"/>
    </location>
    <ligand>
        <name>[2Fe-2S] cluster</name>
        <dbReference type="ChEBI" id="CHEBI:190135"/>
        <label>2</label>
    </ligand>
</feature>
<keyword evidence="6" id="KW-0479">Metal-binding</keyword>
<dbReference type="InterPro" id="IPR012675">
    <property type="entry name" value="Beta-grasp_dom_sf"/>
</dbReference>
<keyword evidence="6" id="KW-0001">2Fe-2S</keyword>
<comment type="cofactor">
    <cofactor evidence="6">
        <name>Mo-molybdopterin</name>
        <dbReference type="ChEBI" id="CHEBI:71302"/>
    </cofactor>
    <text evidence="6">Binds 1 Mo-molybdopterin (Mo-MPT) cofactor per subunit.</text>
</comment>
<comment type="similarity">
    <text evidence="1">Belongs to the xanthine dehydrogenase family.</text>
</comment>
<feature type="binding site" evidence="6">
    <location>
        <position position="128"/>
    </location>
    <ligand>
        <name>[2Fe-2S] cluster</name>
        <dbReference type="ChEBI" id="CHEBI:190135"/>
        <label>2</label>
    </ligand>
</feature>
<evidence type="ECO:0000256" key="6">
    <source>
        <dbReference type="PIRSR" id="PIRSR000127-3"/>
    </source>
</evidence>
<keyword evidence="3" id="KW-0560">Oxidoreductase</keyword>
<dbReference type="InterPro" id="IPR002346">
    <property type="entry name" value="Mopterin_DH_FAD-bd"/>
</dbReference>
<dbReference type="Gene3D" id="3.30.390.50">
    <property type="entry name" value="CO dehydrogenase flavoprotein, C-terminal domain"/>
    <property type="match status" value="1"/>
</dbReference>
<dbReference type="GO" id="GO:0005506">
    <property type="term" value="F:iron ion binding"/>
    <property type="evidence" value="ECO:0007669"/>
    <property type="project" value="InterPro"/>
</dbReference>
<comment type="cofactor">
    <cofactor evidence="6">
        <name>[2Fe-2S] cluster</name>
        <dbReference type="ChEBI" id="CHEBI:190135"/>
    </cofactor>
    <text evidence="6">Binds 2 [2Fe-2S] clusters.</text>
</comment>
<dbReference type="SUPFAM" id="SSF55447">
    <property type="entry name" value="CO dehydrogenase flavoprotein C-terminal domain-like"/>
    <property type="match status" value="1"/>
</dbReference>
<evidence type="ECO:0000256" key="4">
    <source>
        <dbReference type="PIRSR" id="PIRSR000127-1"/>
    </source>
</evidence>
<dbReference type="GO" id="GO:0071949">
    <property type="term" value="F:FAD binding"/>
    <property type="evidence" value="ECO:0007669"/>
    <property type="project" value="InterPro"/>
</dbReference>
<dbReference type="PIRSF" id="PIRSF000127">
    <property type="entry name" value="Xanthine_DH"/>
    <property type="match status" value="1"/>
</dbReference>
<feature type="binding site" evidence="6">
    <location>
        <position position="125"/>
    </location>
    <ligand>
        <name>[2Fe-2S] cluster</name>
        <dbReference type="ChEBI" id="CHEBI:190135"/>
        <label>2</label>
    </ligand>
</feature>
<feature type="binding site" evidence="6">
    <location>
        <position position="60"/>
    </location>
    <ligand>
        <name>[2Fe-2S] cluster</name>
        <dbReference type="ChEBI" id="CHEBI:190135"/>
        <label>1</label>
    </ligand>
</feature>
<dbReference type="InterPro" id="IPR016208">
    <property type="entry name" value="Ald_Oxase/xanthine_DH-like"/>
</dbReference>
<feature type="binding site" evidence="6">
    <location>
        <position position="63"/>
    </location>
    <ligand>
        <name>[2Fe-2S] cluster</name>
        <dbReference type="ChEBI" id="CHEBI:190135"/>
        <label>1</label>
    </ligand>
</feature>
<feature type="binding site" evidence="6">
    <location>
        <position position="1059"/>
    </location>
    <ligand>
        <name>Mo-molybdopterin</name>
        <dbReference type="ChEBI" id="CHEBI:71302"/>
    </ligand>
    <ligandPart>
        <name>Mo</name>
        <dbReference type="ChEBI" id="CHEBI:28685"/>
    </ligandPart>
</feature>
<dbReference type="Pfam" id="PF01799">
    <property type="entry name" value="Fer2_2"/>
    <property type="match status" value="1"/>
</dbReference>
<dbReference type="InterPro" id="IPR036856">
    <property type="entry name" value="Ald_Oxase/Xan_DH_a/b_sf"/>
</dbReference>
<keyword evidence="10" id="KW-1185">Reference proteome</keyword>
<dbReference type="InterPro" id="IPR002888">
    <property type="entry name" value="2Fe-2S-bd"/>
</dbReference>
<feature type="domain" description="FAD-binding PCMH-type" evidence="8">
    <location>
        <begin position="213"/>
        <end position="396"/>
    </location>
</feature>
<dbReference type="SUPFAM" id="SSF56003">
    <property type="entry name" value="Molybdenum cofactor-binding domain"/>
    <property type="match status" value="1"/>
</dbReference>
<feature type="binding site" evidence="6">
    <location>
        <position position="748"/>
    </location>
    <ligand>
        <name>Mo-molybdopterin</name>
        <dbReference type="ChEBI" id="CHEBI:71302"/>
    </ligand>
    <ligandPart>
        <name>Mo</name>
        <dbReference type="ChEBI" id="CHEBI:28685"/>
    </ligandPart>
</feature>
<dbReference type="InterPro" id="IPR005107">
    <property type="entry name" value="CO_DH_flav_C"/>
</dbReference>
<dbReference type="Gene3D" id="3.30.465.10">
    <property type="match status" value="1"/>
</dbReference>
<gene>
    <name evidence="9" type="ORF">BOX15_Mlig014266g2</name>
</gene>
<sequence>MYRQTTGSMEIQAPSDPYLFVNDVRYEIPRDCSPEMTLNDFLREVLEIKGTKVMCKEAGCGCCIVCAVYKHPSSGEAVSKPVNSCITPLYSTVGWHVITVEGIGSAKAGYHPIQSRLADGYGSQCGYCSPGFVMSAYSQLRDNPRPTELEVEHFFDGNICRCTGYRPILDAMKTLACDSERSQCLDMEDLSRGCCSASALEKIPTSGLAPIARGWRGQRFYNPGSLADLFALLGRLRSQPHRLVFGNTSAGVFKEDAASAEHLLNIRNVPELYGIRDSEDGGLIIGSSVSLHELIVAFNDAGRRRPGFGHLGSVAEHLQRVANQAVRRNACWAGNLMMKHAHPEFPSDVYVLLEASRATVRISDGVSEQQLVLADLLRQDMRGRVILSATLPKINDDGHHFRSFKVTPRRLNAHAYLNAAFSLSVDKKDGYRVTERPSLVFGGVSGKFNHAVKTENYLQNRSLLDEETVSGAMQTLEAEANPAEEACGTSPEHRRGLAANLLYKCLLSACADALPRSEASGADTLERRAQSGQQDYEEELQPAPIGRAMPKLEARAQAAGEAKYVNDAPAARSELFAAFVQAPEAPAALRDIKADEAEQVPGYHSIITAKDLEGKYENNVVSALIPAMFAQKEELLASSEIRYSGQPVAIVLASSQWAADQAARLVVVDYEQTGDPITSVAEAVAKNSVIMQAPDDNVGEDFDQAYDGQACQVEGQLVINEQAHFSIETLTASVAPTEEGLVVTAPHQWVDALAMTLSRILGRPANQIRVVSPRIGGGFGGKLLMIDLVAAACAVASDSLGRPVRMYMSLGPTLALAMKRPGMLLRYRAAAGPDEKLRAASWDISSEAGYTLNMQAMLADELKHSIDSAFFCPSYRLSLKQMRTDKPESTFVRGPGPAPACLANLLLMDHLAFQLGVDPIEFKYRNLYSDGQIDIVGNTRRGDNFQRMWRELHQAAEVEKRLAEIAEFNKNNRFRKRGLDMSASSYNIFYDRGRPSQVYLALQASDGSVTLSHGGAEMGQGIGVKAAQAAAAILEIDINLVKIKATDSHVLPNNEVTGGSSTSEWNCQAAVEAATQIKERLRPIREANPDASWKDLLNKASQAGVSLAAMGSYYCKNGDRKGSRYSSTGVGVTEAEVDILTGEFEIRRADLMMDVGKSLNPGVDIGQIEGAFVMGLGYYTMERTLYDSDSAKNLTDGTWNYKVPQAADIPRDLRVHVLRNSPNEAGVLSTKAIGEPPISLAATCVTAVKRAIEAFREQTGKPKQFLAFDPPLTPEKVLQLSGVSAADRVIRQK</sequence>
<dbReference type="SUPFAM" id="SSF54665">
    <property type="entry name" value="CO dehydrogenase molybdoprotein N-domain-like"/>
    <property type="match status" value="1"/>
</dbReference>
<dbReference type="EMBL" id="NIVC01002146">
    <property type="protein sequence ID" value="PAA60481.1"/>
    <property type="molecule type" value="Genomic_DNA"/>
</dbReference>
<feature type="binding site" evidence="6">
    <location>
        <position position="55"/>
    </location>
    <ligand>
        <name>[2Fe-2S] cluster</name>
        <dbReference type="ChEBI" id="CHEBI:190135"/>
        <label>1</label>
    </ligand>
</feature>
<dbReference type="Pfam" id="PF00941">
    <property type="entry name" value="FAD_binding_5"/>
    <property type="match status" value="1"/>
</dbReference>
<feature type="binding site" evidence="6">
    <location>
        <position position="779"/>
    </location>
    <ligand>
        <name>Mo-molybdopterin</name>
        <dbReference type="ChEBI" id="CHEBI:71302"/>
    </ligand>
    <ligandPart>
        <name>Mo</name>
        <dbReference type="ChEBI" id="CHEBI:28685"/>
    </ligandPart>
</feature>
<keyword evidence="2 6" id="KW-0500">Molybdenum</keyword>
<dbReference type="InterPro" id="IPR036010">
    <property type="entry name" value="2Fe-2S_ferredoxin-like_sf"/>
</dbReference>
<dbReference type="InterPro" id="IPR036683">
    <property type="entry name" value="CO_DH_flav_C_dom_sf"/>
</dbReference>
<evidence type="ECO:0000256" key="1">
    <source>
        <dbReference type="ARBA" id="ARBA00006849"/>
    </source>
</evidence>
<protein>
    <recommendedName>
        <fullName evidence="8">FAD-binding PCMH-type domain-containing protein</fullName>
    </recommendedName>
</protein>
<dbReference type="InterPro" id="IPR037165">
    <property type="entry name" value="AldOxase/xan_DH_Mopterin-bd_sf"/>
</dbReference>
<dbReference type="Gene3D" id="3.30.365.10">
    <property type="entry name" value="Aldehyde oxidase/xanthine dehydrogenase, molybdopterin binding domain"/>
    <property type="match status" value="4"/>
</dbReference>
<dbReference type="STRING" id="282301.A0A267EG30"/>
<evidence type="ECO:0000313" key="10">
    <source>
        <dbReference type="Proteomes" id="UP000215902"/>
    </source>
</evidence>
<keyword evidence="5" id="KW-0274">FAD</keyword>
<evidence type="ECO:0000256" key="5">
    <source>
        <dbReference type="PIRSR" id="PIRSR000127-2"/>
    </source>
</evidence>
<dbReference type="InterPro" id="IPR036318">
    <property type="entry name" value="FAD-bd_PCMH-like_sf"/>
</dbReference>
<dbReference type="InterPro" id="IPR016166">
    <property type="entry name" value="FAD-bd_PCMH"/>
</dbReference>
<dbReference type="PANTHER" id="PTHR11908">
    <property type="entry name" value="XANTHINE DEHYDROGENASE"/>
    <property type="match status" value="1"/>
</dbReference>
<comment type="cofactor">
    <cofactor evidence="5">
        <name>FAD</name>
        <dbReference type="ChEBI" id="CHEBI:57692"/>
    </cofactor>
</comment>
<dbReference type="PANTHER" id="PTHR11908:SF132">
    <property type="entry name" value="ALDEHYDE OXIDASE 1-RELATED"/>
    <property type="match status" value="1"/>
</dbReference>
<feature type="binding site" evidence="6">
    <location>
        <position position="893"/>
    </location>
    <ligand>
        <name>Mo-molybdopterin</name>
        <dbReference type="ChEBI" id="CHEBI:71302"/>
    </ligand>
    <ligandPart>
        <name>Mo</name>
        <dbReference type="ChEBI" id="CHEBI:28685"/>
    </ligandPart>
</feature>
<dbReference type="Pfam" id="PF02738">
    <property type="entry name" value="MoCoBD_1"/>
    <property type="match status" value="1"/>
</dbReference>
<feature type="active site" description="Proton acceptor" evidence="4">
    <location>
        <position position="1235"/>
    </location>
</feature>
<evidence type="ECO:0000259" key="8">
    <source>
        <dbReference type="PROSITE" id="PS51387"/>
    </source>
</evidence>
<feature type="binding site" evidence="6">
    <location>
        <position position="160"/>
    </location>
    <ligand>
        <name>[2Fe-2S] cluster</name>
        <dbReference type="ChEBI" id="CHEBI:190135"/>
        <label>2</label>
    </ligand>
</feature>
<keyword evidence="5" id="KW-0285">Flavoprotein</keyword>